<proteinExistence type="predicted"/>
<name>A0A1B6M026_9HEMI</name>
<accession>A0A1B6M026</accession>
<dbReference type="EMBL" id="GEBQ01014013">
    <property type="protein sequence ID" value="JAT25964.1"/>
    <property type="molecule type" value="Transcribed_RNA"/>
</dbReference>
<dbReference type="EMBL" id="GEBQ01010737">
    <property type="protein sequence ID" value="JAT29240.1"/>
    <property type="molecule type" value="Transcribed_RNA"/>
</dbReference>
<dbReference type="AlphaFoldDB" id="A0A1B6M026"/>
<evidence type="ECO:0000313" key="2">
    <source>
        <dbReference type="EMBL" id="JAT29240.1"/>
    </source>
</evidence>
<gene>
    <name evidence="2" type="ORF">g.43864</name>
    <name evidence="1" type="ORF">g.43865</name>
</gene>
<organism evidence="2">
    <name type="scientific">Graphocephala atropunctata</name>
    <dbReference type="NCBI Taxonomy" id="36148"/>
    <lineage>
        <taxon>Eukaryota</taxon>
        <taxon>Metazoa</taxon>
        <taxon>Ecdysozoa</taxon>
        <taxon>Arthropoda</taxon>
        <taxon>Hexapoda</taxon>
        <taxon>Insecta</taxon>
        <taxon>Pterygota</taxon>
        <taxon>Neoptera</taxon>
        <taxon>Paraneoptera</taxon>
        <taxon>Hemiptera</taxon>
        <taxon>Auchenorrhyncha</taxon>
        <taxon>Membracoidea</taxon>
        <taxon>Cicadellidae</taxon>
        <taxon>Cicadellinae</taxon>
        <taxon>Cicadellini</taxon>
        <taxon>Graphocephala</taxon>
    </lineage>
</organism>
<protein>
    <submittedName>
        <fullName evidence="2">Uncharacterized protein</fullName>
    </submittedName>
</protein>
<sequence>MTLVCLRRGLVLVLSDNFKIQGYVMLRSDHNPEKWGHSEVQMSGGVALYIKEGIVLDEHTLSESVDPGTESLCVILRVMGLRLGFSVVYRPPCVRYTSLTALFHSISVGLAIQVNTYSVGR</sequence>
<reference evidence="2" key="1">
    <citation type="submission" date="2015-11" db="EMBL/GenBank/DDBJ databases">
        <title>De novo transcriptome assembly of four potential Pierce s Disease insect vectors from Arizona vineyards.</title>
        <authorList>
            <person name="Tassone E.E."/>
        </authorList>
    </citation>
    <scope>NUCLEOTIDE SEQUENCE</scope>
</reference>
<evidence type="ECO:0000313" key="1">
    <source>
        <dbReference type="EMBL" id="JAT25964.1"/>
    </source>
</evidence>